<dbReference type="EMBL" id="SNXZ01000001">
    <property type="protein sequence ID" value="TDQ04395.1"/>
    <property type="molecule type" value="Genomic_DNA"/>
</dbReference>
<evidence type="ECO:0000259" key="9">
    <source>
        <dbReference type="PROSITE" id="PS50850"/>
    </source>
</evidence>
<feature type="transmembrane region" description="Helical" evidence="8">
    <location>
        <begin position="81"/>
        <end position="99"/>
    </location>
</feature>
<sequence length="543" mass="56575">MTDNKPQAGIKEWLGLVVIVLVTFLIAIDISVLGFAMPPISEALKPSATQLLWIMDIYSFVLAGMLVTMGWIADRVGRRKMLIFGAVVFGIASAIGAFAKDPETLIGARALLGFGAATLTPTSLALIRNMFHDSKQRKTAIAAWSGTLSTGAAIGPVVGGLMLNNFWWGSVFLINAPVMVLVLILAPILLPEYRDPNRGKMDLIGSILSLAAILPLIYGLKELAVNGYSNERMVYVGVGVVFLAAFIQRQRTAANPLIDIKLFRSGGFSGSILTNMTVMLAFMGIGILTNQYLQVVLDMSPFKASLWSLGAMPAIGIGIALTTVFARKVKPKYLIGAGMTVMAIGFGVLSQLKVGSNVVFVIVGVGLMAAGMIASKTVTAEIVVTSAPPERAGASAAMSETFTEFGSAMGFALIGSIGSAVFHHQMLNVHPAGLTGPALDAAQNTVGAAAQIAGQLPPASGQQLINASKEAFTHGLQVAALAGAIGMVVVALIVGALLRKVPIEAALPREEADDDIVDATIPEQGKAKAAQTEGEEPVAVPAG</sequence>
<dbReference type="PANTHER" id="PTHR42718">
    <property type="entry name" value="MAJOR FACILITATOR SUPERFAMILY MULTIDRUG TRANSPORTER MFSC"/>
    <property type="match status" value="1"/>
</dbReference>
<evidence type="ECO:0000256" key="5">
    <source>
        <dbReference type="ARBA" id="ARBA00022989"/>
    </source>
</evidence>
<feature type="transmembrane region" description="Helical" evidence="8">
    <location>
        <begin position="478"/>
        <end position="498"/>
    </location>
</feature>
<evidence type="ECO:0000256" key="2">
    <source>
        <dbReference type="ARBA" id="ARBA00022448"/>
    </source>
</evidence>
<dbReference type="GO" id="GO:0005886">
    <property type="term" value="C:plasma membrane"/>
    <property type="evidence" value="ECO:0007669"/>
    <property type="project" value="UniProtKB-SubCell"/>
</dbReference>
<dbReference type="CDD" id="cd17321">
    <property type="entry name" value="MFS_MMR_MDR_like"/>
    <property type="match status" value="1"/>
</dbReference>
<feature type="transmembrane region" description="Helical" evidence="8">
    <location>
        <begin position="232"/>
        <end position="247"/>
    </location>
</feature>
<dbReference type="SUPFAM" id="SSF103473">
    <property type="entry name" value="MFS general substrate transporter"/>
    <property type="match status" value="1"/>
</dbReference>
<evidence type="ECO:0000256" key="4">
    <source>
        <dbReference type="ARBA" id="ARBA00022692"/>
    </source>
</evidence>
<dbReference type="Gene3D" id="1.20.1250.20">
    <property type="entry name" value="MFS general substrate transporter like domains"/>
    <property type="match status" value="1"/>
</dbReference>
<gene>
    <name evidence="10" type="ORF">EV186_101345</name>
</gene>
<evidence type="ECO:0000256" key="7">
    <source>
        <dbReference type="SAM" id="MobiDB-lite"/>
    </source>
</evidence>
<feature type="transmembrane region" description="Helical" evidence="8">
    <location>
        <begin position="358"/>
        <end position="384"/>
    </location>
</feature>
<name>A0A4V3D048_LABRH</name>
<dbReference type="PROSITE" id="PS50850">
    <property type="entry name" value="MFS"/>
    <property type="match status" value="1"/>
</dbReference>
<protein>
    <submittedName>
        <fullName evidence="10">DHA2 family multidrug resistance protein-like MFS transporter</fullName>
    </submittedName>
</protein>
<dbReference type="PRINTS" id="PR01036">
    <property type="entry name" value="TCRTETB"/>
</dbReference>
<feature type="transmembrane region" description="Helical" evidence="8">
    <location>
        <begin position="333"/>
        <end position="352"/>
    </location>
</feature>
<comment type="caution">
    <text evidence="10">The sequence shown here is derived from an EMBL/GenBank/DDBJ whole genome shotgun (WGS) entry which is preliminary data.</text>
</comment>
<dbReference type="AlphaFoldDB" id="A0A4V3D048"/>
<dbReference type="Gene3D" id="1.20.1720.10">
    <property type="entry name" value="Multidrug resistance protein D"/>
    <property type="match status" value="1"/>
</dbReference>
<evidence type="ECO:0000256" key="8">
    <source>
        <dbReference type="SAM" id="Phobius"/>
    </source>
</evidence>
<comment type="subcellular location">
    <subcellularLocation>
        <location evidence="1">Cell membrane</location>
        <topology evidence="1">Multi-pass membrane protein</topology>
    </subcellularLocation>
</comment>
<reference evidence="10 11" key="1">
    <citation type="submission" date="2019-03" db="EMBL/GenBank/DDBJ databases">
        <title>Genomic Encyclopedia of Type Strains, Phase IV (KMG-IV): sequencing the most valuable type-strain genomes for metagenomic binning, comparative biology and taxonomic classification.</title>
        <authorList>
            <person name="Goeker M."/>
        </authorList>
    </citation>
    <scope>NUCLEOTIDE SEQUENCE [LARGE SCALE GENOMIC DNA]</scope>
    <source>
        <strain evidence="10 11">DSM 45361</strain>
    </source>
</reference>
<feature type="transmembrane region" description="Helical" evidence="8">
    <location>
        <begin position="167"/>
        <end position="190"/>
    </location>
</feature>
<feature type="transmembrane region" description="Helical" evidence="8">
    <location>
        <begin position="405"/>
        <end position="424"/>
    </location>
</feature>
<organism evidence="10 11">
    <name type="scientific">Labedaea rhizosphaerae</name>
    <dbReference type="NCBI Taxonomy" id="598644"/>
    <lineage>
        <taxon>Bacteria</taxon>
        <taxon>Bacillati</taxon>
        <taxon>Actinomycetota</taxon>
        <taxon>Actinomycetes</taxon>
        <taxon>Pseudonocardiales</taxon>
        <taxon>Pseudonocardiaceae</taxon>
        <taxon>Labedaea</taxon>
    </lineage>
</organism>
<feature type="transmembrane region" description="Helical" evidence="8">
    <location>
        <begin position="139"/>
        <end position="161"/>
    </location>
</feature>
<keyword evidence="6 8" id="KW-0472">Membrane</keyword>
<dbReference type="InterPro" id="IPR005829">
    <property type="entry name" value="Sugar_transporter_CS"/>
</dbReference>
<accession>A0A4V3D048</accession>
<keyword evidence="11" id="KW-1185">Reference proteome</keyword>
<feature type="transmembrane region" description="Helical" evidence="8">
    <location>
        <begin position="105"/>
        <end position="127"/>
    </location>
</feature>
<dbReference type="PANTHER" id="PTHR42718:SF47">
    <property type="entry name" value="METHYL VIOLOGEN RESISTANCE PROTEIN SMVA"/>
    <property type="match status" value="1"/>
</dbReference>
<dbReference type="InterPro" id="IPR011701">
    <property type="entry name" value="MFS"/>
</dbReference>
<evidence type="ECO:0000313" key="11">
    <source>
        <dbReference type="Proteomes" id="UP000295444"/>
    </source>
</evidence>
<dbReference type="GO" id="GO:0022857">
    <property type="term" value="F:transmembrane transporter activity"/>
    <property type="evidence" value="ECO:0007669"/>
    <property type="project" value="InterPro"/>
</dbReference>
<dbReference type="Pfam" id="PF07690">
    <property type="entry name" value="MFS_1"/>
    <property type="match status" value="1"/>
</dbReference>
<proteinExistence type="predicted"/>
<keyword evidence="4 8" id="KW-0812">Transmembrane</keyword>
<dbReference type="RefSeq" id="WP_133847306.1">
    <property type="nucleotide sequence ID" value="NZ_SNXZ01000001.1"/>
</dbReference>
<dbReference type="InterPro" id="IPR020846">
    <property type="entry name" value="MFS_dom"/>
</dbReference>
<dbReference type="OrthoDB" id="4172724at2"/>
<dbReference type="InterPro" id="IPR036259">
    <property type="entry name" value="MFS_trans_sf"/>
</dbReference>
<feature type="domain" description="Major facilitator superfamily (MFS) profile" evidence="9">
    <location>
        <begin position="15"/>
        <end position="498"/>
    </location>
</feature>
<dbReference type="Proteomes" id="UP000295444">
    <property type="component" value="Unassembled WGS sequence"/>
</dbReference>
<evidence type="ECO:0000256" key="1">
    <source>
        <dbReference type="ARBA" id="ARBA00004651"/>
    </source>
</evidence>
<feature type="transmembrane region" description="Helical" evidence="8">
    <location>
        <begin position="12"/>
        <end position="37"/>
    </location>
</feature>
<feature type="transmembrane region" description="Helical" evidence="8">
    <location>
        <begin position="57"/>
        <end position="74"/>
    </location>
</feature>
<feature type="transmembrane region" description="Helical" evidence="8">
    <location>
        <begin position="305"/>
        <end position="326"/>
    </location>
</feature>
<feature type="region of interest" description="Disordered" evidence="7">
    <location>
        <begin position="524"/>
        <end position="543"/>
    </location>
</feature>
<dbReference type="PROSITE" id="PS00216">
    <property type="entry name" value="SUGAR_TRANSPORT_1"/>
    <property type="match status" value="1"/>
</dbReference>
<feature type="transmembrane region" description="Helical" evidence="8">
    <location>
        <begin position="202"/>
        <end position="220"/>
    </location>
</feature>
<evidence type="ECO:0000256" key="3">
    <source>
        <dbReference type="ARBA" id="ARBA00022475"/>
    </source>
</evidence>
<feature type="transmembrane region" description="Helical" evidence="8">
    <location>
        <begin position="268"/>
        <end position="293"/>
    </location>
</feature>
<evidence type="ECO:0000313" key="10">
    <source>
        <dbReference type="EMBL" id="TDQ04395.1"/>
    </source>
</evidence>
<keyword evidence="3" id="KW-1003">Cell membrane</keyword>
<keyword evidence="2" id="KW-0813">Transport</keyword>
<keyword evidence="5 8" id="KW-1133">Transmembrane helix</keyword>
<evidence type="ECO:0000256" key="6">
    <source>
        <dbReference type="ARBA" id="ARBA00023136"/>
    </source>
</evidence>